<name>A0A6S6UJ67_9GAMM</name>
<evidence type="ECO:0008006" key="2">
    <source>
        <dbReference type="Google" id="ProtNLM"/>
    </source>
</evidence>
<evidence type="ECO:0000313" key="1">
    <source>
        <dbReference type="EMBL" id="CAA6828832.1"/>
    </source>
</evidence>
<accession>A0A6S6UJ67</accession>
<dbReference type="InterPro" id="IPR022025">
    <property type="entry name" value="Amidoligase_2"/>
</dbReference>
<organism evidence="1">
    <name type="scientific">uncultured Thiotrichaceae bacterium</name>
    <dbReference type="NCBI Taxonomy" id="298394"/>
    <lineage>
        <taxon>Bacteria</taxon>
        <taxon>Pseudomonadati</taxon>
        <taxon>Pseudomonadota</taxon>
        <taxon>Gammaproteobacteria</taxon>
        <taxon>Thiotrichales</taxon>
        <taxon>Thiotrichaceae</taxon>
        <taxon>environmental samples</taxon>
    </lineage>
</organism>
<sequence>MSFIPPCKTVGVEVELLAPLDGSRKQLAELIAARIDGSVEPFFHLDSEPSKVKNKPIFYHLTQGFKVLDRNGKWLAKCVDDITLQRDLDKSVLPKEGWYRIVSDDVRLLRLLLRHTPSGATIEESLVALGELFGTTPEQTTKGVYRLLDESNTSLALAAPLPGERERACELITAPLTVDDRTTLPLLLDCAKELGFTLPNEGATHIHFDAKPFCSAPILSDTMQLLHSQRDELREVLHTNPYCRRLGAWSDQLMELVSSDTFRELEWKDAQQPLLRLKPSKYCDVNIRNIAFGTALKHTLEVRTLPSTLDSAAIFSAMDRFQQIFASVIEQQDQSESGTDTLLQTA</sequence>
<reference evidence="1" key="1">
    <citation type="submission" date="2020-01" db="EMBL/GenBank/DDBJ databases">
        <authorList>
            <person name="Meier V. D."/>
            <person name="Meier V D."/>
        </authorList>
    </citation>
    <scope>NUCLEOTIDE SEQUENCE</scope>
    <source>
        <strain evidence="1">HLG_WM_MAG_09</strain>
    </source>
</reference>
<dbReference type="Pfam" id="PF12224">
    <property type="entry name" value="Amidoligase_2"/>
    <property type="match status" value="1"/>
</dbReference>
<protein>
    <recommendedName>
        <fullName evidence="2">Amidoligase enzyme</fullName>
    </recommendedName>
</protein>
<gene>
    <name evidence="1" type="ORF">HELGO_WM20831</name>
</gene>
<dbReference type="AlphaFoldDB" id="A0A6S6UJ67"/>
<proteinExistence type="predicted"/>
<dbReference type="EMBL" id="CACVAT010000479">
    <property type="protein sequence ID" value="CAA6828832.1"/>
    <property type="molecule type" value="Genomic_DNA"/>
</dbReference>